<evidence type="ECO:0000256" key="3">
    <source>
        <dbReference type="ARBA" id="ARBA00022692"/>
    </source>
</evidence>
<feature type="domain" description="Trichome birefringence-like C-terminal" evidence="7">
    <location>
        <begin position="112"/>
        <end position="315"/>
    </location>
</feature>
<comment type="subcellular location">
    <subcellularLocation>
        <location evidence="1">Membrane</location>
        <topology evidence="1">Single-pass membrane protein</topology>
    </subcellularLocation>
</comment>
<dbReference type="GO" id="GO:0016413">
    <property type="term" value="F:O-acetyltransferase activity"/>
    <property type="evidence" value="ECO:0007669"/>
    <property type="project" value="InterPro"/>
</dbReference>
<evidence type="ECO:0000256" key="6">
    <source>
        <dbReference type="ARBA" id="ARBA00023136"/>
    </source>
</evidence>
<dbReference type="InterPro" id="IPR026057">
    <property type="entry name" value="TBL_C"/>
</dbReference>
<evidence type="ECO:0000313" key="9">
    <source>
        <dbReference type="EMBL" id="KAB5520581.1"/>
    </source>
</evidence>
<dbReference type="GO" id="GO:0016020">
    <property type="term" value="C:membrane"/>
    <property type="evidence" value="ECO:0007669"/>
    <property type="project" value="UniProtKB-SubCell"/>
</dbReference>
<keyword evidence="6" id="KW-0472">Membrane</keyword>
<keyword evidence="3" id="KW-0812">Transmembrane</keyword>
<evidence type="ECO:0000259" key="7">
    <source>
        <dbReference type="Pfam" id="PF13839"/>
    </source>
</evidence>
<evidence type="ECO:0000256" key="2">
    <source>
        <dbReference type="ARBA" id="ARBA00007727"/>
    </source>
</evidence>
<dbReference type="AlphaFoldDB" id="A0A5N5JMK0"/>
<sequence>MSLACFQPSCNLLASCFAFFFLVLIQTKIATSALITSMRNHHNNYHHSRPMLQSNQSTCALFVGAWVRDESYPLYESSNCPTIIDAEFNCQMYGRPDSEYLKYRWQPLNCELPRFNGLEFLLKMRGKSIMFVGDSLGRNQWESLVCMISSSVPRTSTQMSRGDPFSISSSSCCDAYAVYYDRQKEIFNEIIRVSDSGFCVVQDYDATISFYKAPYLVDIDLVQGKRVLRLEEISGNANAWRNADVLVFNTGHWWNHKGSLQGWDYMESGGTYYQDMDRLRALERGLGTWAKWVDANIDATRTRVFFQSISPTHYKYLSLSLSSLSLSYNLSSVPIHAPLLCLGLLVLWLPSEWSAGTTTATTKNCYGETTPVSGSTYPGEYPDQMRVVDTVIRGMQNPAYLLDITTLSELRKDGHPSIYSGDLSPQQRANPGRSADCSHWCLPGLPDTWNQLLYTALLF</sequence>
<dbReference type="GO" id="GO:0005794">
    <property type="term" value="C:Golgi apparatus"/>
    <property type="evidence" value="ECO:0007669"/>
    <property type="project" value="TreeGrafter"/>
</dbReference>
<accession>A0A5N5JMK0</accession>
<proteinExistence type="inferred from homology"/>
<evidence type="ECO:0000313" key="10">
    <source>
        <dbReference type="Proteomes" id="UP000326939"/>
    </source>
</evidence>
<dbReference type="PANTHER" id="PTHR32285">
    <property type="entry name" value="PROTEIN TRICHOME BIREFRINGENCE-LIKE 9-RELATED"/>
    <property type="match status" value="1"/>
</dbReference>
<dbReference type="EMBL" id="VDCV01000016">
    <property type="protein sequence ID" value="KAB5520581.1"/>
    <property type="molecule type" value="Genomic_DNA"/>
</dbReference>
<keyword evidence="5" id="KW-1133">Transmembrane helix</keyword>
<keyword evidence="10" id="KW-1185">Reference proteome</keyword>
<evidence type="ECO:0000256" key="5">
    <source>
        <dbReference type="ARBA" id="ARBA00022989"/>
    </source>
</evidence>
<name>A0A5N5JMK0_9ROSI</name>
<evidence type="ECO:0000259" key="8">
    <source>
        <dbReference type="Pfam" id="PF14416"/>
    </source>
</evidence>
<evidence type="ECO:0000256" key="1">
    <source>
        <dbReference type="ARBA" id="ARBA00004167"/>
    </source>
</evidence>
<reference evidence="10" key="1">
    <citation type="journal article" date="2019" name="Gigascience">
        <title>De novo genome assembly of the endangered Acer yangbiense, a plant species with extremely small populations endemic to Yunnan Province, China.</title>
        <authorList>
            <person name="Yang J."/>
            <person name="Wariss H.M."/>
            <person name="Tao L."/>
            <person name="Zhang R."/>
            <person name="Yun Q."/>
            <person name="Hollingsworth P."/>
            <person name="Dao Z."/>
            <person name="Luo G."/>
            <person name="Guo H."/>
            <person name="Ma Y."/>
            <person name="Sun W."/>
        </authorList>
    </citation>
    <scope>NUCLEOTIDE SEQUENCE [LARGE SCALE GENOMIC DNA]</scope>
    <source>
        <strain evidence="10">cv. br00</strain>
    </source>
</reference>
<dbReference type="Pfam" id="PF14416">
    <property type="entry name" value="PMR5N"/>
    <property type="match status" value="1"/>
</dbReference>
<keyword evidence="4" id="KW-0735">Signal-anchor</keyword>
<comment type="caution">
    <text evidence="9">The sequence shown here is derived from an EMBL/GenBank/DDBJ whole genome shotgun (WGS) entry which is preliminary data.</text>
</comment>
<dbReference type="Proteomes" id="UP000326939">
    <property type="component" value="Chromosome 16"/>
</dbReference>
<protein>
    <submittedName>
        <fullName evidence="9">Uncharacterized protein</fullName>
    </submittedName>
</protein>
<dbReference type="PANTHER" id="PTHR32285:SF14">
    <property type="entry name" value="PROTEIN PMR5"/>
    <property type="match status" value="1"/>
</dbReference>
<dbReference type="InterPro" id="IPR025846">
    <property type="entry name" value="TBL_N"/>
</dbReference>
<feature type="domain" description="Trichome birefringence-like C-terminal" evidence="7">
    <location>
        <begin position="356"/>
        <end position="455"/>
    </location>
</feature>
<evidence type="ECO:0000256" key="4">
    <source>
        <dbReference type="ARBA" id="ARBA00022968"/>
    </source>
</evidence>
<dbReference type="InterPro" id="IPR029962">
    <property type="entry name" value="TBL"/>
</dbReference>
<comment type="similarity">
    <text evidence="2">Belongs to the PC-esterase family. TBL subfamily.</text>
</comment>
<organism evidence="9 10">
    <name type="scientific">Salix brachista</name>
    <dbReference type="NCBI Taxonomy" id="2182728"/>
    <lineage>
        <taxon>Eukaryota</taxon>
        <taxon>Viridiplantae</taxon>
        <taxon>Streptophyta</taxon>
        <taxon>Embryophyta</taxon>
        <taxon>Tracheophyta</taxon>
        <taxon>Spermatophyta</taxon>
        <taxon>Magnoliopsida</taxon>
        <taxon>eudicotyledons</taxon>
        <taxon>Gunneridae</taxon>
        <taxon>Pentapetalae</taxon>
        <taxon>rosids</taxon>
        <taxon>fabids</taxon>
        <taxon>Malpighiales</taxon>
        <taxon>Salicaceae</taxon>
        <taxon>Saliceae</taxon>
        <taxon>Salix</taxon>
    </lineage>
</organism>
<dbReference type="Pfam" id="PF13839">
    <property type="entry name" value="PC-Esterase"/>
    <property type="match status" value="2"/>
</dbReference>
<gene>
    <name evidence="9" type="ORF">DKX38_024900</name>
</gene>
<feature type="domain" description="Trichome birefringence-like N-terminal" evidence="8">
    <location>
        <begin position="58"/>
        <end position="111"/>
    </location>
</feature>